<comment type="caution">
    <text evidence="9">The sequence shown here is derived from an EMBL/GenBank/DDBJ whole genome shotgun (WGS) entry which is preliminary data.</text>
</comment>
<dbReference type="RefSeq" id="XP_067079065.1">
    <property type="nucleotide sequence ID" value="XM_067222964.1"/>
</dbReference>
<dbReference type="InterPro" id="IPR027417">
    <property type="entry name" value="P-loop_NTPase"/>
</dbReference>
<dbReference type="AlphaFoldDB" id="A0A1G4I779"/>
<dbReference type="Pfam" id="PF05970">
    <property type="entry name" value="PIF1"/>
    <property type="match status" value="1"/>
</dbReference>
<dbReference type="Proteomes" id="UP000195570">
    <property type="component" value="Unassembled WGS sequence"/>
</dbReference>
<dbReference type="CDD" id="cd18037">
    <property type="entry name" value="DEXSc_Pif1_like"/>
    <property type="match status" value="1"/>
</dbReference>
<dbReference type="GO" id="GO:0043139">
    <property type="term" value="F:5'-3' DNA helicase activity"/>
    <property type="evidence" value="ECO:0007669"/>
    <property type="project" value="UniProtKB-EC"/>
</dbReference>
<dbReference type="InterPro" id="IPR051055">
    <property type="entry name" value="PIF1_helicase"/>
</dbReference>
<keyword evidence="4 6" id="KW-0233">DNA recombination</keyword>
<feature type="region of interest" description="Disordered" evidence="7">
    <location>
        <begin position="259"/>
        <end position="296"/>
    </location>
</feature>
<dbReference type="GeneID" id="92382522"/>
<dbReference type="EC" id="5.6.2.3" evidence="6"/>
<keyword evidence="6 9" id="KW-0378">Hydrolase</keyword>
<evidence type="ECO:0000256" key="3">
    <source>
        <dbReference type="ARBA" id="ARBA00011245"/>
    </source>
</evidence>
<dbReference type="GO" id="GO:0006281">
    <property type="term" value="P:DNA repair"/>
    <property type="evidence" value="ECO:0007669"/>
    <property type="project" value="UniProtKB-KW"/>
</dbReference>
<keyword evidence="10" id="KW-1185">Reference proteome</keyword>
<dbReference type="GO" id="GO:0006310">
    <property type="term" value="P:DNA recombination"/>
    <property type="evidence" value="ECO:0007669"/>
    <property type="project" value="UniProtKB-KW"/>
</dbReference>
<keyword evidence="6 9" id="KW-0347">Helicase</keyword>
<evidence type="ECO:0000256" key="6">
    <source>
        <dbReference type="RuleBase" id="RU363044"/>
    </source>
</evidence>
<feature type="compositionally biased region" description="Polar residues" evidence="7">
    <location>
        <begin position="281"/>
        <end position="296"/>
    </location>
</feature>
<evidence type="ECO:0000256" key="7">
    <source>
        <dbReference type="SAM" id="MobiDB-lite"/>
    </source>
</evidence>
<dbReference type="InterPro" id="IPR010285">
    <property type="entry name" value="DNA_helicase_pif1-like_DEAD"/>
</dbReference>
<dbReference type="GO" id="GO:0005524">
    <property type="term" value="F:ATP binding"/>
    <property type="evidence" value="ECO:0007669"/>
    <property type="project" value="UniProtKB-KW"/>
</dbReference>
<evidence type="ECO:0000256" key="4">
    <source>
        <dbReference type="ARBA" id="ARBA00023172"/>
    </source>
</evidence>
<keyword evidence="6" id="KW-0234">DNA repair</keyword>
<accession>A0A1G4I779</accession>
<evidence type="ECO:0000313" key="9">
    <source>
        <dbReference type="EMBL" id="SCU67788.1"/>
    </source>
</evidence>
<evidence type="ECO:0000259" key="8">
    <source>
        <dbReference type="Pfam" id="PF05970"/>
    </source>
</evidence>
<comment type="similarity">
    <text evidence="2">Belongs to the helicase family. PIF1 subfamily.</text>
</comment>
<comment type="subunit">
    <text evidence="3">Monomer.</text>
</comment>
<dbReference type="VEuPathDB" id="TriTrypDB:TEOVI_000858800"/>
<evidence type="ECO:0000256" key="5">
    <source>
        <dbReference type="ARBA" id="ARBA00048954"/>
    </source>
</evidence>
<evidence type="ECO:0000256" key="1">
    <source>
        <dbReference type="ARBA" id="ARBA00001946"/>
    </source>
</evidence>
<dbReference type="GO" id="GO:0000723">
    <property type="term" value="P:telomere maintenance"/>
    <property type="evidence" value="ECO:0007669"/>
    <property type="project" value="InterPro"/>
</dbReference>
<dbReference type="SUPFAM" id="SSF52540">
    <property type="entry name" value="P-loop containing nucleoside triphosphate hydrolases"/>
    <property type="match status" value="2"/>
</dbReference>
<sequence length="819" mass="89431">MLLNSTRTLLLTYGRLLFAPGREGRQSRLAKGVSAWTVAAEGEKGGQLSPAPESTSCCGAAEVNEIKERDTKTCRQASSAGHNDLGLQEKEKSSGDESAFSSLGLNEEKRRALTLVLDGAPLFIGGGAGVGKSYMIQSIVTALRAKDLDVVVTASTGIAALNIGGSTFHSTFGVRVTSVGNSETNESCAVSILRYSKSLLAKVDVIVVDEVSLLHARHLEGLDIAARGAPGRIPHLPFGGIQVILCGDFMQLMHSTENCTSQDGGGDAGNKIGYRGDETTENTAGQNRSDASSTAAVTDQGHIMSAVKNICVGERQRTSSGLIFESPLFLTCLLHLQLCEVKRHGDTAFLNDLNKLRQGVLTRRMMRSALVNPEDPNAIQLYPTRRSVAAFNESKMLELDGEEHLFRSIVESAGLSGPKGHASPNSRGANDVDGCNDVVVLHFLEKMRSSRRWQREVKKFVGQICTRCGISGIATSVVAPPYSSRQPYLKVYVHFCVSKQYDCLYPVAKMKAEWERSYYGTTPESKSARRFFGRVLFEVKHKNSLSTFLRASLKQAYSKVIESDNVLQSKRLKVGCRVILLRNLSNEYVNGSTGTVIGFQPVNKSRHLFPKGIRTQLSRKVYASLSRRPVVSSDSSAGSSENSYGGNGKEQALDVVNYDDVIVPIVRMDADGKDVAIPWLSLPLPDLQDRVFCTARVVTMPLVPAYAFTVHKTQGLTLDHSILLDCKGFFPCNHIIYVAASRVKKFSQLRMINVSPRMVTVHPGALHFSSSLPNVAEAETKWKKWKELQRMVNNGKALSASNPSVLELALYCATWKHHK</sequence>
<protein>
    <recommendedName>
        <fullName evidence="6">ATP-dependent DNA helicase</fullName>
        <ecNumber evidence="6">5.6.2.3</ecNumber>
    </recommendedName>
</protein>
<comment type="cofactor">
    <cofactor evidence="1 6">
        <name>Mg(2+)</name>
        <dbReference type="ChEBI" id="CHEBI:18420"/>
    </cofactor>
</comment>
<feature type="region of interest" description="Disordered" evidence="7">
    <location>
        <begin position="76"/>
        <end position="101"/>
    </location>
</feature>
<keyword evidence="6" id="KW-0547">Nucleotide-binding</keyword>
<organism evidence="9 10">
    <name type="scientific">Trypanosoma equiperdum</name>
    <dbReference type="NCBI Taxonomy" id="5694"/>
    <lineage>
        <taxon>Eukaryota</taxon>
        <taxon>Discoba</taxon>
        <taxon>Euglenozoa</taxon>
        <taxon>Kinetoplastea</taxon>
        <taxon>Metakinetoplastina</taxon>
        <taxon>Trypanosomatida</taxon>
        <taxon>Trypanosomatidae</taxon>
        <taxon>Trypanosoma</taxon>
    </lineage>
</organism>
<dbReference type="Gene3D" id="3.40.50.300">
    <property type="entry name" value="P-loop containing nucleotide triphosphate hydrolases"/>
    <property type="match status" value="2"/>
</dbReference>
<name>A0A1G4I779_TRYEQ</name>
<keyword evidence="6" id="KW-0227">DNA damage</keyword>
<dbReference type="GO" id="GO:0016887">
    <property type="term" value="F:ATP hydrolysis activity"/>
    <property type="evidence" value="ECO:0007669"/>
    <property type="project" value="RHEA"/>
</dbReference>
<reference evidence="9" key="1">
    <citation type="submission" date="2016-09" db="EMBL/GenBank/DDBJ databases">
        <authorList>
            <person name="Hebert L."/>
            <person name="Moumen B."/>
        </authorList>
    </citation>
    <scope>NUCLEOTIDE SEQUENCE [LARGE SCALE GENOMIC DNA]</scope>
    <source>
        <strain evidence="9">OVI</strain>
    </source>
</reference>
<dbReference type="PANTHER" id="PTHR47642">
    <property type="entry name" value="ATP-DEPENDENT DNA HELICASE"/>
    <property type="match status" value="1"/>
</dbReference>
<feature type="domain" description="DNA helicase Pif1-like DEAD-box helicase" evidence="8">
    <location>
        <begin position="106"/>
        <end position="257"/>
    </location>
</feature>
<dbReference type="EMBL" id="CZPT02000805">
    <property type="protein sequence ID" value="SCU67788.1"/>
    <property type="molecule type" value="Genomic_DNA"/>
</dbReference>
<evidence type="ECO:0000313" key="10">
    <source>
        <dbReference type="Proteomes" id="UP000195570"/>
    </source>
</evidence>
<comment type="catalytic activity">
    <reaction evidence="5 6">
        <text>ATP + H2O = ADP + phosphate + H(+)</text>
        <dbReference type="Rhea" id="RHEA:13065"/>
        <dbReference type="ChEBI" id="CHEBI:15377"/>
        <dbReference type="ChEBI" id="CHEBI:15378"/>
        <dbReference type="ChEBI" id="CHEBI:30616"/>
        <dbReference type="ChEBI" id="CHEBI:43474"/>
        <dbReference type="ChEBI" id="CHEBI:456216"/>
        <dbReference type="EC" id="5.6.2.3"/>
    </reaction>
</comment>
<proteinExistence type="inferred from homology"/>
<gene>
    <name evidence="9" type="ORF">TEOVI_000858800</name>
</gene>
<keyword evidence="6" id="KW-0067">ATP-binding</keyword>
<dbReference type="CDD" id="cd18809">
    <property type="entry name" value="SF1_C_RecD"/>
    <property type="match status" value="1"/>
</dbReference>
<evidence type="ECO:0000256" key="2">
    <source>
        <dbReference type="ARBA" id="ARBA00009781"/>
    </source>
</evidence>